<dbReference type="EMBL" id="CP004346">
    <property type="protein sequence ID" value="AGH40552.1"/>
    <property type="molecule type" value="Genomic_DNA"/>
</dbReference>
<dbReference type="Proteomes" id="UP000011835">
    <property type="component" value="Chromosome"/>
</dbReference>
<evidence type="ECO:0000313" key="2">
    <source>
        <dbReference type="Proteomes" id="UP000011835"/>
    </source>
</evidence>
<keyword evidence="2" id="KW-1185">Reference proteome</keyword>
<dbReference type="PATRIC" id="fig|1254439.12.peg.283"/>
<protein>
    <submittedName>
        <fullName evidence="1">Uncharacterized protein</fullName>
    </submittedName>
</protein>
<name>M4RPU2_9BIFI</name>
<organism evidence="1 2">
    <name type="scientific">Bifidobacterium thermophilum RBL67</name>
    <dbReference type="NCBI Taxonomy" id="1254439"/>
    <lineage>
        <taxon>Bacteria</taxon>
        <taxon>Bacillati</taxon>
        <taxon>Actinomycetota</taxon>
        <taxon>Actinomycetes</taxon>
        <taxon>Bifidobacteriales</taxon>
        <taxon>Bifidobacteriaceae</taxon>
        <taxon>Bifidobacterium</taxon>
    </lineage>
</organism>
<gene>
    <name evidence="1" type="ORF">D805_0285</name>
</gene>
<accession>M4RPU2</accession>
<reference evidence="1 2" key="1">
    <citation type="journal article" date="2013" name="Genome Announc.">
        <title>Complete Genome Sequence of the Probiotic Bifidobacterium thermophilum Strain RBL67.</title>
        <authorList>
            <person name="Jans C."/>
            <person name="Lacroix C."/>
            <person name="Follador R."/>
            <person name="Stevens M.J."/>
        </authorList>
    </citation>
    <scope>NUCLEOTIDE SEQUENCE [LARGE SCALE GENOMIC DNA]</scope>
    <source>
        <strain evidence="1 2">RBL67</strain>
    </source>
</reference>
<sequence length="51" mass="5455">MRPIESDRNQTIGRPQNWATIAGCIVPSAVPPQRSRPLAATSINDATIVAL</sequence>
<proteinExistence type="predicted"/>
<dbReference type="HOGENOM" id="CLU_3096132_0_0_11"/>
<dbReference type="AlphaFoldDB" id="M4RPU2"/>
<dbReference type="KEGG" id="btp:D805_0285"/>
<evidence type="ECO:0000313" key="1">
    <source>
        <dbReference type="EMBL" id="AGH40552.1"/>
    </source>
</evidence>